<organism evidence="11 12">
    <name type="scientific">Marasmiellus scandens</name>
    <dbReference type="NCBI Taxonomy" id="2682957"/>
    <lineage>
        <taxon>Eukaryota</taxon>
        <taxon>Fungi</taxon>
        <taxon>Dikarya</taxon>
        <taxon>Basidiomycota</taxon>
        <taxon>Agaricomycotina</taxon>
        <taxon>Agaricomycetes</taxon>
        <taxon>Agaricomycetidae</taxon>
        <taxon>Agaricales</taxon>
        <taxon>Marasmiineae</taxon>
        <taxon>Omphalotaceae</taxon>
        <taxon>Marasmiellus</taxon>
    </lineage>
</organism>
<dbReference type="PROSITE" id="PS51366">
    <property type="entry name" value="MI"/>
    <property type="match status" value="1"/>
</dbReference>
<dbReference type="InterPro" id="IPR003891">
    <property type="entry name" value="Initiation_fac_eIF4g_MI"/>
</dbReference>
<feature type="compositionally biased region" description="Pro residues" evidence="9">
    <location>
        <begin position="259"/>
        <end position="269"/>
    </location>
</feature>
<keyword evidence="6" id="KW-0547">Nucleotide-binding</keyword>
<dbReference type="EMBL" id="JBANRG010000001">
    <property type="protein sequence ID" value="KAK7472404.1"/>
    <property type="molecule type" value="Genomic_DNA"/>
</dbReference>
<gene>
    <name evidence="11" type="ORF">VKT23_000518</name>
</gene>
<protein>
    <recommendedName>
        <fullName evidence="3">dTMP kinase</fullName>
        <ecNumber evidence="3">2.7.4.9</ecNumber>
    </recommendedName>
</protein>
<dbReference type="PROSITE" id="PS01331">
    <property type="entry name" value="THYMIDYLATE_KINASE"/>
    <property type="match status" value="1"/>
</dbReference>
<dbReference type="CDD" id="cd01672">
    <property type="entry name" value="TMPK"/>
    <property type="match status" value="1"/>
</dbReference>
<dbReference type="Gene3D" id="3.40.50.300">
    <property type="entry name" value="P-loop containing nucleotide triphosphate hydrolases"/>
    <property type="match status" value="1"/>
</dbReference>
<keyword evidence="5" id="KW-0545">Nucleotide biosynthesis</keyword>
<dbReference type="InterPro" id="IPR018094">
    <property type="entry name" value="Thymidylate_kinase"/>
</dbReference>
<dbReference type="SUPFAM" id="SSF52540">
    <property type="entry name" value="P-loop containing nucleoside triphosphate hydrolases"/>
    <property type="match status" value="1"/>
</dbReference>
<dbReference type="Proteomes" id="UP001498398">
    <property type="component" value="Unassembled WGS sequence"/>
</dbReference>
<feature type="compositionally biased region" description="Pro residues" evidence="9">
    <location>
        <begin position="292"/>
        <end position="319"/>
    </location>
</feature>
<evidence type="ECO:0000313" key="12">
    <source>
        <dbReference type="Proteomes" id="UP001498398"/>
    </source>
</evidence>
<feature type="compositionally biased region" description="Basic and acidic residues" evidence="9">
    <location>
        <begin position="638"/>
        <end position="647"/>
    </location>
</feature>
<evidence type="ECO:0000256" key="9">
    <source>
        <dbReference type="SAM" id="MobiDB-lite"/>
    </source>
</evidence>
<feature type="compositionally biased region" description="Low complexity" evidence="9">
    <location>
        <begin position="420"/>
        <end position="436"/>
    </location>
</feature>
<evidence type="ECO:0000256" key="3">
    <source>
        <dbReference type="ARBA" id="ARBA00012980"/>
    </source>
</evidence>
<feature type="compositionally biased region" description="Basic and acidic residues" evidence="9">
    <location>
        <begin position="494"/>
        <end position="543"/>
    </location>
</feature>
<dbReference type="Pfam" id="PF02223">
    <property type="entry name" value="Thymidylate_kin"/>
    <property type="match status" value="1"/>
</dbReference>
<dbReference type="PANTHER" id="PTHR10344:SF1">
    <property type="entry name" value="THYMIDYLATE KINASE"/>
    <property type="match status" value="1"/>
</dbReference>
<proteinExistence type="inferred from homology"/>
<accession>A0ABR1K4J9</accession>
<evidence type="ECO:0000256" key="2">
    <source>
        <dbReference type="ARBA" id="ARBA00009776"/>
    </source>
</evidence>
<evidence type="ECO:0000256" key="1">
    <source>
        <dbReference type="ARBA" id="ARBA00004992"/>
    </source>
</evidence>
<dbReference type="EC" id="2.7.4.9" evidence="3"/>
<evidence type="ECO:0000256" key="7">
    <source>
        <dbReference type="ARBA" id="ARBA00022777"/>
    </source>
</evidence>
<evidence type="ECO:0000256" key="8">
    <source>
        <dbReference type="ARBA" id="ARBA00022840"/>
    </source>
</evidence>
<keyword evidence="12" id="KW-1185">Reference proteome</keyword>
<dbReference type="HAMAP" id="MF_00165">
    <property type="entry name" value="Thymidylate_kinase"/>
    <property type="match status" value="1"/>
</dbReference>
<sequence>MPRGAFIVIEGLERSGKTTQTTTLCEQIEKAGQPVKLLQFPDRTTAIGKMIDAHLRSQSELDGRAFHLLFSANLWELVQVIVSFTATLIYSRLSFIIHLSSQIEKSLQEGTTVVCDRYAFSGIAFSVSTGLSYEWCRAPNISLPSPDLVLFLDISPEKAKERGVYREEKHEEEMQKRVRQVFKRIEDEMSVASEGVKWVVVDAGRDQETVSKDIWSNVESFLGRPIGRLWDNFDIELRRSNMQQGEVATPAHQQNFPPNTGPGPGPPRSPFLRQMNGNGARPTNGANVPPGQVHPPPAMGSPRLGPPPHGQPPNMQPGMPPPVQWPNYYYMHDPNYMYQWGYMPPPQHMQPHPPPPGTPHSAIPHSPRNPPPQLQGTPSTPTPVHAQPVPHTPHPHPPPPLSHSSSASISTVSSPPPTPSSASMPSSARMNSNASPFVPNRSSKITFKNPLDGSEVNLDALRSKQSHHPSPSVTSPPPSGLGSASPRRTPIKIESPEDKKKREEKEKEDARAKAEKERLEKEAVVKKKEAEEKAKKGAEEKMTMSHGGSRRGADRSENQQVNADCWAVTGGSTPRAPLKAGDLSNFGKISKGGPMTFSVFAGGNTPRAPSKAGGLSNFGKISKGGPMAFGPSSVFAGGKKDNKRESISRTNSSANMFQMLVEGGTEPPASTTKGSRPPSRKASVDLGSPGVLEVAPQRRRIVLAPRTKPLEQDATISRPNSDSESDEEVTDEPEQEMSEADAKKKIGEDTKEFFGVRSLDEAEVYFSKLPSVHHHRLVDKLVSLAIESKESNAKLVAEFFERAVSKKLCSSTALEEGFLGIAEVLDDIAIDAPKAPNLLAIMMKGASFDEEQRTRIASKSEENGSKLLNLLS</sequence>
<evidence type="ECO:0000256" key="6">
    <source>
        <dbReference type="ARBA" id="ARBA00022741"/>
    </source>
</evidence>
<feature type="region of interest" description="Disordered" evidence="9">
    <location>
        <begin position="348"/>
        <end position="559"/>
    </location>
</feature>
<evidence type="ECO:0000259" key="10">
    <source>
        <dbReference type="PROSITE" id="PS51366"/>
    </source>
</evidence>
<feature type="region of interest" description="Disordered" evidence="9">
    <location>
        <begin position="244"/>
        <end position="319"/>
    </location>
</feature>
<feature type="compositionally biased region" description="Low complexity" evidence="9">
    <location>
        <begin position="402"/>
        <end position="413"/>
    </location>
</feature>
<keyword evidence="7" id="KW-0418">Kinase</keyword>
<dbReference type="Gene3D" id="1.25.40.180">
    <property type="match status" value="1"/>
</dbReference>
<dbReference type="InterPro" id="IPR039430">
    <property type="entry name" value="Thymidylate_kin-like_dom"/>
</dbReference>
<dbReference type="NCBIfam" id="TIGR00041">
    <property type="entry name" value="DTMP_kinase"/>
    <property type="match status" value="1"/>
</dbReference>
<dbReference type="SUPFAM" id="SSF48371">
    <property type="entry name" value="ARM repeat"/>
    <property type="match status" value="1"/>
</dbReference>
<dbReference type="InterPro" id="IPR027417">
    <property type="entry name" value="P-loop_NTPase"/>
</dbReference>
<feature type="domain" description="MI" evidence="10">
    <location>
        <begin position="741"/>
        <end position="862"/>
    </location>
</feature>
<feature type="region of interest" description="Disordered" evidence="9">
    <location>
        <begin position="609"/>
        <end position="745"/>
    </location>
</feature>
<comment type="similarity">
    <text evidence="2">Belongs to the thymidylate kinase family.</text>
</comment>
<name>A0ABR1K4J9_9AGAR</name>
<feature type="compositionally biased region" description="Pro residues" evidence="9">
    <location>
        <begin position="390"/>
        <end position="401"/>
    </location>
</feature>
<dbReference type="PANTHER" id="PTHR10344">
    <property type="entry name" value="THYMIDYLATE KINASE"/>
    <property type="match status" value="1"/>
</dbReference>
<evidence type="ECO:0000256" key="5">
    <source>
        <dbReference type="ARBA" id="ARBA00022727"/>
    </source>
</evidence>
<comment type="pathway">
    <text evidence="1">Pyrimidine metabolism; dTTP biosynthesis.</text>
</comment>
<dbReference type="InterPro" id="IPR018095">
    <property type="entry name" value="Thymidylate_kin_CS"/>
</dbReference>
<dbReference type="InterPro" id="IPR016024">
    <property type="entry name" value="ARM-type_fold"/>
</dbReference>
<reference evidence="11 12" key="1">
    <citation type="submission" date="2024-01" db="EMBL/GenBank/DDBJ databases">
        <title>A draft genome for the cacao thread blight pathogen Marasmiellus scandens.</title>
        <authorList>
            <person name="Baruah I.K."/>
            <person name="Leung J."/>
            <person name="Bukari Y."/>
            <person name="Amoako-Attah I."/>
            <person name="Meinhardt L.W."/>
            <person name="Bailey B.A."/>
            <person name="Cohen S.P."/>
        </authorList>
    </citation>
    <scope>NUCLEOTIDE SEQUENCE [LARGE SCALE GENOMIC DNA]</scope>
    <source>
        <strain evidence="11 12">GH-19</strain>
    </source>
</reference>
<evidence type="ECO:0000313" key="11">
    <source>
        <dbReference type="EMBL" id="KAK7472404.1"/>
    </source>
</evidence>
<dbReference type="PRINTS" id="PR01217">
    <property type="entry name" value="PRICHEXTENSN"/>
</dbReference>
<keyword evidence="8" id="KW-0067">ATP-binding</keyword>
<evidence type="ECO:0000256" key="4">
    <source>
        <dbReference type="ARBA" id="ARBA00022679"/>
    </source>
</evidence>
<feature type="compositionally biased region" description="Polar residues" evidence="9">
    <location>
        <begin position="244"/>
        <end position="256"/>
    </location>
</feature>
<comment type="caution">
    <text evidence="11">The sequence shown here is derived from an EMBL/GenBank/DDBJ whole genome shotgun (WGS) entry which is preliminary data.</text>
</comment>
<feature type="compositionally biased region" description="Pro residues" evidence="9">
    <location>
        <begin position="348"/>
        <end position="358"/>
    </location>
</feature>
<feature type="compositionally biased region" description="Acidic residues" evidence="9">
    <location>
        <begin position="723"/>
        <end position="739"/>
    </location>
</feature>
<dbReference type="Pfam" id="PF02847">
    <property type="entry name" value="MA3"/>
    <property type="match status" value="1"/>
</dbReference>
<keyword evidence="4" id="KW-0808">Transferase</keyword>